<evidence type="ECO:0000259" key="1">
    <source>
        <dbReference type="Pfam" id="PF01408"/>
    </source>
</evidence>
<evidence type="ECO:0000313" key="4">
    <source>
        <dbReference type="Proteomes" id="UP000319374"/>
    </source>
</evidence>
<feature type="domain" description="GFO/IDH/MocA-like oxidoreductase" evidence="2">
    <location>
        <begin position="143"/>
        <end position="218"/>
    </location>
</feature>
<dbReference type="PANTHER" id="PTHR43377">
    <property type="entry name" value="BILIVERDIN REDUCTASE A"/>
    <property type="match status" value="1"/>
</dbReference>
<dbReference type="GO" id="GO:0000166">
    <property type="term" value="F:nucleotide binding"/>
    <property type="evidence" value="ECO:0007669"/>
    <property type="project" value="InterPro"/>
</dbReference>
<dbReference type="Proteomes" id="UP000319374">
    <property type="component" value="Chromosome"/>
</dbReference>
<dbReference type="Pfam" id="PF22725">
    <property type="entry name" value="GFO_IDH_MocA_C3"/>
    <property type="match status" value="1"/>
</dbReference>
<dbReference type="InterPro" id="IPR000683">
    <property type="entry name" value="Gfo/Idh/MocA-like_OxRdtase_N"/>
</dbReference>
<name>A0A4Y1WXZ5_9BACT</name>
<dbReference type="Gene3D" id="3.30.360.10">
    <property type="entry name" value="Dihydrodipicolinate Reductase, domain 2"/>
    <property type="match status" value="1"/>
</dbReference>
<dbReference type="GeneID" id="98672450"/>
<keyword evidence="4" id="KW-1185">Reference proteome</keyword>
<dbReference type="SUPFAM" id="SSF55347">
    <property type="entry name" value="Glyceraldehyde-3-phosphate dehydrogenase-like, C-terminal domain"/>
    <property type="match status" value="1"/>
</dbReference>
<evidence type="ECO:0000313" key="3">
    <source>
        <dbReference type="EMBL" id="BBL05841.1"/>
    </source>
</evidence>
<dbReference type="InterPro" id="IPR051450">
    <property type="entry name" value="Gfo/Idh/MocA_Oxidoreductases"/>
</dbReference>
<dbReference type="OrthoDB" id="9815825at2"/>
<dbReference type="PANTHER" id="PTHR43377:SF2">
    <property type="entry name" value="BINDING ROSSMANN FOLD OXIDOREDUCTASE, PUTATIVE (AFU_ORTHOLOGUE AFUA_4G00560)-RELATED"/>
    <property type="match status" value="1"/>
</dbReference>
<sequence length="423" mass="48191">MTASASSGAGPVTIVAIGAGNRTNKYLEYAVRHPERLKLVGVVELNPLRRRTVAEKFGLGAAQCFENYDRFFENPVPADAVLIATPENMHFEPCMKAIEAGYNVLLEKPIAQTLPECVRIAEAARRKGVIVGVCHVLRYHPYFIKIKEIVDSGELGEIISISHIASVGLDRTTHGFVRGMWRKEEVTNPMLISKCCHDIDFLLWLTEARCRKLSSFGSLRWYRRENAPAGSTERCIDCPVEKECPYSAVDLYYNRRDWISNFDVPEGSTLDEVLLRELRTGSYGRCVFRCDNDVVDHQIVSMEMDNEITISFSMDTFTLGDQRETHIRLTRGEIDGDERTLRVRRFRGGEERIFDFSDILGTPFHAGADLNLIEDFVDTLSRREHRFRTSIDRSVESHRICYEAERSRLTGRTVILGERSDPE</sequence>
<proteinExistence type="predicted"/>
<dbReference type="Pfam" id="PF01408">
    <property type="entry name" value="GFO_IDH_MocA"/>
    <property type="match status" value="1"/>
</dbReference>
<dbReference type="InterPro" id="IPR036291">
    <property type="entry name" value="NAD(P)-bd_dom_sf"/>
</dbReference>
<organism evidence="3 4">
    <name type="scientific">Alistipes dispar</name>
    <dbReference type="NCBI Taxonomy" id="2585119"/>
    <lineage>
        <taxon>Bacteria</taxon>
        <taxon>Pseudomonadati</taxon>
        <taxon>Bacteroidota</taxon>
        <taxon>Bacteroidia</taxon>
        <taxon>Bacteroidales</taxon>
        <taxon>Rikenellaceae</taxon>
        <taxon>Alistipes</taxon>
    </lineage>
</organism>
<feature type="domain" description="Gfo/Idh/MocA-like oxidoreductase N-terminal" evidence="1">
    <location>
        <begin position="14"/>
        <end position="134"/>
    </location>
</feature>
<dbReference type="InterPro" id="IPR055170">
    <property type="entry name" value="GFO_IDH_MocA-like_dom"/>
</dbReference>
<reference evidence="4" key="1">
    <citation type="submission" date="2019-06" db="EMBL/GenBank/DDBJ databases">
        <title>Alistipes onderdonkii subsp. vulgaris subsp. nov., Alistipes dispar sp. nov. and Alistipes communis sp. nov., isolated from human faeces, and creation of Alistipes onderdonkii subsp. onderdonkii subsp. nov.</title>
        <authorList>
            <person name="Sakamoto M."/>
            <person name="Ikeyama N."/>
            <person name="Ogata Y."/>
            <person name="Suda W."/>
            <person name="Iino T."/>
            <person name="Hattori M."/>
            <person name="Ohkuma M."/>
        </authorList>
    </citation>
    <scope>NUCLEOTIDE SEQUENCE [LARGE SCALE GENOMIC DNA]</scope>
    <source>
        <strain evidence="4">5CPEGH6</strain>
    </source>
</reference>
<dbReference type="AlphaFoldDB" id="A0A4Y1WXZ5"/>
<gene>
    <name evidence="3" type="ORF">A5CPEGH6_04790</name>
</gene>
<dbReference type="RefSeq" id="WP_141427713.1">
    <property type="nucleotide sequence ID" value="NZ_AP019736.1"/>
</dbReference>
<protein>
    <submittedName>
        <fullName evidence="3">Oxidoreductase</fullName>
    </submittedName>
</protein>
<dbReference type="Gene3D" id="3.40.50.720">
    <property type="entry name" value="NAD(P)-binding Rossmann-like Domain"/>
    <property type="match status" value="1"/>
</dbReference>
<dbReference type="SUPFAM" id="SSF51735">
    <property type="entry name" value="NAD(P)-binding Rossmann-fold domains"/>
    <property type="match status" value="1"/>
</dbReference>
<dbReference type="KEGG" id="ada:A5CPEGH6_04790"/>
<dbReference type="EMBL" id="AP019736">
    <property type="protein sequence ID" value="BBL05841.1"/>
    <property type="molecule type" value="Genomic_DNA"/>
</dbReference>
<accession>A0A4Y1WXZ5</accession>
<evidence type="ECO:0000259" key="2">
    <source>
        <dbReference type="Pfam" id="PF22725"/>
    </source>
</evidence>